<dbReference type="Pfam" id="PF10101">
    <property type="entry name" value="DUF2339"/>
    <property type="match status" value="1"/>
</dbReference>
<feature type="transmembrane region" description="Helical" evidence="2">
    <location>
        <begin position="278"/>
        <end position="300"/>
    </location>
</feature>
<feature type="transmembrane region" description="Helical" evidence="2">
    <location>
        <begin position="612"/>
        <end position="629"/>
    </location>
</feature>
<keyword evidence="2" id="KW-0472">Membrane</keyword>
<feature type="transmembrane region" description="Helical" evidence="2">
    <location>
        <begin position="384"/>
        <end position="402"/>
    </location>
</feature>
<feature type="transmembrane region" description="Helical" evidence="2">
    <location>
        <begin position="838"/>
        <end position="854"/>
    </location>
</feature>
<feature type="compositionally biased region" description="Basic and acidic residues" evidence="1">
    <location>
        <begin position="1008"/>
        <end position="1018"/>
    </location>
</feature>
<feature type="transmembrane region" description="Helical" evidence="2">
    <location>
        <begin position="518"/>
        <end position="536"/>
    </location>
</feature>
<feature type="transmembrane region" description="Helical" evidence="2">
    <location>
        <begin position="353"/>
        <end position="372"/>
    </location>
</feature>
<dbReference type="InterPro" id="IPR014600">
    <property type="entry name" value="UCP035905_mem"/>
</dbReference>
<dbReference type="PANTHER" id="PTHR38434">
    <property type="entry name" value="BLL2549 PROTEIN"/>
    <property type="match status" value="1"/>
</dbReference>
<feature type="transmembrane region" description="Helical" evidence="2">
    <location>
        <begin position="328"/>
        <end position="346"/>
    </location>
</feature>
<feature type="transmembrane region" description="Helical" evidence="2">
    <location>
        <begin position="228"/>
        <end position="245"/>
    </location>
</feature>
<feature type="transmembrane region" description="Helical" evidence="2">
    <location>
        <begin position="438"/>
        <end position="458"/>
    </location>
</feature>
<feature type="transmembrane region" description="Helical" evidence="2">
    <location>
        <begin position="638"/>
        <end position="657"/>
    </location>
</feature>
<dbReference type="PANTHER" id="PTHR38434:SF1">
    <property type="entry name" value="BLL2549 PROTEIN"/>
    <property type="match status" value="1"/>
</dbReference>
<feature type="transmembrane region" description="Helical" evidence="2">
    <location>
        <begin position="200"/>
        <end position="222"/>
    </location>
</feature>
<dbReference type="AlphaFoldDB" id="A0A212J051"/>
<proteinExistence type="predicted"/>
<feature type="transmembrane region" description="Helical" evidence="2">
    <location>
        <begin position="757"/>
        <end position="776"/>
    </location>
</feature>
<organism evidence="3">
    <name type="scientific">uncultured delta proteobacterium</name>
    <dbReference type="NCBI Taxonomy" id="34034"/>
    <lineage>
        <taxon>Bacteria</taxon>
        <taxon>Deltaproteobacteria</taxon>
        <taxon>environmental samples</taxon>
    </lineage>
</organism>
<feature type="transmembrane region" description="Helical" evidence="2">
    <location>
        <begin position="866"/>
        <end position="886"/>
    </location>
</feature>
<keyword evidence="2" id="KW-0812">Transmembrane</keyword>
<gene>
    <name evidence="3" type="ORF">KL86DPRO_10423</name>
</gene>
<feature type="transmembrane region" description="Helical" evidence="2">
    <location>
        <begin position="252"/>
        <end position="272"/>
    </location>
</feature>
<evidence type="ECO:0000313" key="3">
    <source>
        <dbReference type="EMBL" id="SBV92811.1"/>
    </source>
</evidence>
<feature type="transmembrane region" description="Helical" evidence="2">
    <location>
        <begin position="582"/>
        <end position="600"/>
    </location>
</feature>
<feature type="transmembrane region" description="Helical" evidence="2">
    <location>
        <begin position="414"/>
        <end position="432"/>
    </location>
</feature>
<evidence type="ECO:0008006" key="4">
    <source>
        <dbReference type="Google" id="ProtNLM"/>
    </source>
</evidence>
<name>A0A212J051_9DELT</name>
<reference evidence="3" key="1">
    <citation type="submission" date="2016-04" db="EMBL/GenBank/DDBJ databases">
        <authorList>
            <person name="Evans L.H."/>
            <person name="Alamgir A."/>
            <person name="Owens N."/>
            <person name="Weber N.D."/>
            <person name="Virtaneva K."/>
            <person name="Barbian K."/>
            <person name="Babar A."/>
            <person name="Rosenke K."/>
        </authorList>
    </citation>
    <scope>NUCLEOTIDE SEQUENCE</scope>
    <source>
        <strain evidence="3">86</strain>
    </source>
</reference>
<keyword evidence="2" id="KW-1133">Transmembrane helix</keyword>
<feature type="transmembrane region" description="Helical" evidence="2">
    <location>
        <begin position="305"/>
        <end position="322"/>
    </location>
</feature>
<feature type="transmembrane region" description="Helical" evidence="2">
    <location>
        <begin position="932"/>
        <end position="950"/>
    </location>
</feature>
<dbReference type="InterPro" id="IPR019286">
    <property type="entry name" value="DUF2339_TM"/>
</dbReference>
<dbReference type="PIRSF" id="PIRSF035905">
    <property type="entry name" value="UCP035905_mp"/>
    <property type="match status" value="1"/>
</dbReference>
<feature type="transmembrane region" description="Helical" evidence="2">
    <location>
        <begin position="962"/>
        <end position="981"/>
    </location>
</feature>
<sequence>MYFTELAIVAVIFYFINSSARKKEFRALAAQIRTLEKTIRDMTVRLAERQPDRTPDGVDAAVRADDKSGAYTWGGDTASADSAEGAGAVYNDAAAAMDAAENRLYTEPFAAGETEAPVPEAEQAVFTAQFEAAAEPESAEDVGFSFSDFSPQEDRARQEAGEETARAFAAEPHTARDDVPARESKEYFSTIMGFIRGGNLWVAGGVIMLLIGFAFLAQLGIFSVELRIAMAALTGMAMVGLGLYLRTRRRMYALIMQGGGIGVLYLSAFASAKLTTLLPPAAALAVMTALIIPAVALAVLQNAEVLALFGFVGGFAAPILLSDNSGNYIALFSCYTLLNLGILAICRYRLWRWLNFAGALCTFVVMGYWGVTDYEAAMFPTTEPFLIGFVLIYIIITLGSVRREMFSFAEPLDAILACGIPFVAALFQWRIAADIPHGLSISSVAFGAFFIALAYGVWRLWGERTRRLAEFYLANGVVLANLAVPLELSGNVTSTVWAVEGAMLFFFACRIKSTRIKIVALLLQVVGMVAFFWDVASVADHTLLSTSLISLAMLASACFQKLDADAPDRQGMEAFNRWLGDVRLETILAVWGLLWWYGGVALEAARFADRPLVMFFLVASVSSVVLFFAEKKTGLRELILAAVIVPLITAATCLLLATGGDFFARSSVAWQGLYHLDAWETVKLEARLFLRHNFLTGWSALAWAAFAVTQLGMLRLCTERIKPSRHAWWAGGVALELLFMLTSSGRGAALDFGLSRAWGHLASIVPALAYTVALTWMLKRYTEGRAGLFGADHARVLGGTVPAILFAPLGVWLFFSFFSLGKPAPLPFYVPVLNPLELKQALCIATFALWQRAISRVDGIRFVLPLPRLLLVLDALLFIWLHSMLFRAIALFTGTPMGRAWEHESFQVLLTVLWGVWGMSHLILGNRKRIRLIWVIGASLMLMDTAKLFLVDLADKGTLFRVLSFFVMGGIFLLIGWLAPLPPSQKTGEQAPDAPEPGPSSDGANDTTLKDDSNAAAH</sequence>
<feature type="transmembrane region" description="Helical" evidence="2">
    <location>
        <begin position="796"/>
        <end position="818"/>
    </location>
</feature>
<protein>
    <recommendedName>
        <fullName evidence="4">DUF2339 domain-containing protein</fullName>
    </recommendedName>
</protein>
<feature type="transmembrane region" description="Helical" evidence="2">
    <location>
        <begin position="726"/>
        <end position="745"/>
    </location>
</feature>
<accession>A0A212J051</accession>
<evidence type="ECO:0000256" key="2">
    <source>
        <dbReference type="SAM" id="Phobius"/>
    </source>
</evidence>
<feature type="transmembrane region" description="Helical" evidence="2">
    <location>
        <begin position="694"/>
        <end position="714"/>
    </location>
</feature>
<evidence type="ECO:0000256" key="1">
    <source>
        <dbReference type="SAM" id="MobiDB-lite"/>
    </source>
</evidence>
<feature type="transmembrane region" description="Helical" evidence="2">
    <location>
        <begin position="906"/>
        <end position="925"/>
    </location>
</feature>
<feature type="transmembrane region" description="Helical" evidence="2">
    <location>
        <begin position="542"/>
        <end position="562"/>
    </location>
</feature>
<dbReference type="EMBL" id="FLUQ01000001">
    <property type="protein sequence ID" value="SBV92811.1"/>
    <property type="molecule type" value="Genomic_DNA"/>
</dbReference>
<feature type="region of interest" description="Disordered" evidence="1">
    <location>
        <begin position="985"/>
        <end position="1018"/>
    </location>
</feature>